<feature type="transmembrane region" description="Helical" evidence="1">
    <location>
        <begin position="493"/>
        <end position="511"/>
    </location>
</feature>
<feature type="transmembrane region" description="Helical" evidence="1">
    <location>
        <begin position="376"/>
        <end position="397"/>
    </location>
</feature>
<comment type="caution">
    <text evidence="3">The sequence shown here is derived from an EMBL/GenBank/DDBJ whole genome shotgun (WGS) entry which is preliminary data.</text>
</comment>
<keyword evidence="1" id="KW-0472">Membrane</keyword>
<feature type="transmembrane region" description="Helical" evidence="1">
    <location>
        <begin position="517"/>
        <end position="540"/>
    </location>
</feature>
<keyword evidence="1" id="KW-1133">Transmembrane helix</keyword>
<gene>
    <name evidence="3" type="ORF">pipiens_013865</name>
</gene>
<keyword evidence="2" id="KW-0732">Signal</keyword>
<dbReference type="EMBL" id="JBEHCU010008905">
    <property type="protein sequence ID" value="KAL1380898.1"/>
    <property type="molecule type" value="Genomic_DNA"/>
</dbReference>
<feature type="transmembrane region" description="Helical" evidence="1">
    <location>
        <begin position="450"/>
        <end position="472"/>
    </location>
</feature>
<reference evidence="3 4" key="1">
    <citation type="submission" date="2024-05" db="EMBL/GenBank/DDBJ databases">
        <title>Culex pipiens pipiens assembly and annotation.</title>
        <authorList>
            <person name="Alout H."/>
            <person name="Durand T."/>
        </authorList>
    </citation>
    <scope>NUCLEOTIDE SEQUENCE [LARGE SCALE GENOMIC DNA]</scope>
    <source>
        <strain evidence="3">HA-2024</strain>
        <tissue evidence="3">Whole body</tissue>
    </source>
</reference>
<feature type="transmembrane region" description="Helical" evidence="1">
    <location>
        <begin position="225"/>
        <end position="245"/>
    </location>
</feature>
<evidence type="ECO:0000313" key="3">
    <source>
        <dbReference type="EMBL" id="KAL1380898.1"/>
    </source>
</evidence>
<feature type="transmembrane region" description="Helical" evidence="1">
    <location>
        <begin position="593"/>
        <end position="617"/>
    </location>
</feature>
<evidence type="ECO:0000256" key="1">
    <source>
        <dbReference type="SAM" id="Phobius"/>
    </source>
</evidence>
<keyword evidence="1" id="KW-0812">Transmembrane</keyword>
<dbReference type="AlphaFoldDB" id="A0ABD1CWT0"/>
<feature type="transmembrane region" description="Helical" evidence="1">
    <location>
        <begin position="260"/>
        <end position="283"/>
    </location>
</feature>
<keyword evidence="4" id="KW-1185">Reference proteome</keyword>
<sequence>MSSFALFAAIIILLPTIQQIVATQVPIFQFDDPYQCRASSGTYCFVSTLRRTPENVRTNPRRLSVHFRRELLEWGLCTKQCGGDVAHLTKADRALLKRPHFSTSNYSYPDHYFPERIYMEKLFGDLMQVCVNYRLLALYNVTGYPDLENCITGTHVPWQFFDWYGCFFYMILFTSIISFSMCNVLDLCGYKIVRAASIRRNWIRLTRYGTEDNISEIRCIEGLRFLLILATIAFNCFMLMITFPVDNPEKVEQLLNHPLVLNVLSCMFWIIPAFLTIDGFLLMSHFLNFREKRDDFCARYFRYQFVNRLVDSYPLYTMVLLYTSIMDTVWGGAPSVGRYLMMTREARFCRKNVWSNLLLVNNYPSTSLEMCYAPGWYFAASTHMFVLGSALLCLTWVFPKTIKYIKWTVPIIAIILPGVGAYLFPSAPLPPLQLNDIQSGFMYQTWYRMMYLPTHMNAGCYLVGMLSGYYTHKSKIVEVCLFRNKVYKWIRRLSFPAVLFTACTPFLFYRLNIVRPGLFTSVYAILFNSSSSIFLAVCLLQNFRNIPRILIRCIETPLFIIPTRLSFCLYVIHPIVLRWFLSLGDPRDGFELVKYPLLFGKVFVITFLLAVALFLFVEEPARNFFGSILLEKQARGERETPRRVRIAPLEMSLRY</sequence>
<accession>A0ABD1CWT0</accession>
<proteinExistence type="predicted"/>
<organism evidence="3 4">
    <name type="scientific">Culex pipiens pipiens</name>
    <name type="common">Northern house mosquito</name>
    <dbReference type="NCBI Taxonomy" id="38569"/>
    <lineage>
        <taxon>Eukaryota</taxon>
        <taxon>Metazoa</taxon>
        <taxon>Ecdysozoa</taxon>
        <taxon>Arthropoda</taxon>
        <taxon>Hexapoda</taxon>
        <taxon>Insecta</taxon>
        <taxon>Pterygota</taxon>
        <taxon>Neoptera</taxon>
        <taxon>Endopterygota</taxon>
        <taxon>Diptera</taxon>
        <taxon>Nematocera</taxon>
        <taxon>Culicoidea</taxon>
        <taxon>Culicidae</taxon>
        <taxon>Culicinae</taxon>
        <taxon>Culicini</taxon>
        <taxon>Culex</taxon>
        <taxon>Culex</taxon>
    </lineage>
</organism>
<feature type="transmembrane region" description="Helical" evidence="1">
    <location>
        <begin position="561"/>
        <end position="581"/>
    </location>
</feature>
<protein>
    <recommendedName>
        <fullName evidence="5">Acyltransferase 3 domain-containing protein</fullName>
    </recommendedName>
</protein>
<feature type="transmembrane region" description="Helical" evidence="1">
    <location>
        <begin position="167"/>
        <end position="190"/>
    </location>
</feature>
<dbReference type="PANTHER" id="PTHR11161:SF22">
    <property type="entry name" value="ACYLTRANSFERASE 3 DOMAIN-CONTAINING PROTEIN-RELATED"/>
    <property type="match status" value="1"/>
</dbReference>
<dbReference type="Proteomes" id="UP001562425">
    <property type="component" value="Unassembled WGS sequence"/>
</dbReference>
<evidence type="ECO:0000256" key="2">
    <source>
        <dbReference type="SAM" id="SignalP"/>
    </source>
</evidence>
<dbReference type="PANTHER" id="PTHR11161">
    <property type="entry name" value="O-ACYLTRANSFERASE"/>
    <property type="match status" value="1"/>
</dbReference>
<feature type="chain" id="PRO_5044770256" description="Acyltransferase 3 domain-containing protein" evidence="2">
    <location>
        <begin position="23"/>
        <end position="655"/>
    </location>
</feature>
<dbReference type="InterPro" id="IPR052728">
    <property type="entry name" value="O2_lipid_transport_reg"/>
</dbReference>
<evidence type="ECO:0000313" key="4">
    <source>
        <dbReference type="Proteomes" id="UP001562425"/>
    </source>
</evidence>
<feature type="transmembrane region" description="Helical" evidence="1">
    <location>
        <begin position="404"/>
        <end position="424"/>
    </location>
</feature>
<feature type="transmembrane region" description="Helical" evidence="1">
    <location>
        <begin position="313"/>
        <end position="333"/>
    </location>
</feature>
<name>A0ABD1CWT0_CULPP</name>
<evidence type="ECO:0008006" key="5">
    <source>
        <dbReference type="Google" id="ProtNLM"/>
    </source>
</evidence>
<feature type="signal peptide" evidence="2">
    <location>
        <begin position="1"/>
        <end position="22"/>
    </location>
</feature>